<sequence length="82" mass="9591">MNKIWWKESVFYEIYMSSFMDGNNDGIGDFKGITSKLDYLSDLGVKGIWLTPFYPSPRVDNGYDISDYYNVDKDYGTLEDFK</sequence>
<dbReference type="PANTHER" id="PTHR10357">
    <property type="entry name" value="ALPHA-AMYLASE FAMILY MEMBER"/>
    <property type="match status" value="1"/>
</dbReference>
<dbReference type="SUPFAM" id="SSF51445">
    <property type="entry name" value="(Trans)glycosidases"/>
    <property type="match status" value="1"/>
</dbReference>
<dbReference type="InterPro" id="IPR017853">
    <property type="entry name" value="GH"/>
</dbReference>
<evidence type="ECO:0000313" key="2">
    <source>
        <dbReference type="EMBL" id="MDZ5001572.1"/>
    </source>
</evidence>
<dbReference type="Proteomes" id="UP001291306">
    <property type="component" value="Unassembled WGS sequence"/>
</dbReference>
<accession>A0AAW9ILB9</accession>
<reference evidence="2" key="1">
    <citation type="submission" date="2019-11" db="EMBL/GenBank/DDBJ databases">
        <title>Characterization of Clostridium perfringens isolates from swine manure treated agricultural soils.</title>
        <authorList>
            <person name="Wushke S.T."/>
        </authorList>
    </citation>
    <scope>NUCLEOTIDE SEQUENCE</scope>
    <source>
        <strain evidence="2">X26</strain>
    </source>
</reference>
<gene>
    <name evidence="2" type="ORF">GNF79_21475</name>
</gene>
<comment type="caution">
    <text evidence="2">The sequence shown here is derived from an EMBL/GenBank/DDBJ whole genome shotgun (WGS) entry which is preliminary data.</text>
</comment>
<feature type="domain" description="Glycosyl hydrolase family 13 catalytic" evidence="1">
    <location>
        <begin position="14"/>
        <end position="82"/>
    </location>
</feature>
<name>A0AAW9ILB9_CLOPF</name>
<dbReference type="AlphaFoldDB" id="A0AAW9ILB9"/>
<dbReference type="PANTHER" id="PTHR10357:SF179">
    <property type="entry name" value="NEUTRAL AND BASIC AMINO ACID TRANSPORT PROTEIN RBAT"/>
    <property type="match status" value="1"/>
</dbReference>
<protein>
    <submittedName>
        <fullName evidence="2">Glucohydrolase</fullName>
    </submittedName>
</protein>
<feature type="non-terminal residue" evidence="2">
    <location>
        <position position="82"/>
    </location>
</feature>
<proteinExistence type="predicted"/>
<dbReference type="Gene3D" id="3.20.20.80">
    <property type="entry name" value="Glycosidases"/>
    <property type="match status" value="1"/>
</dbReference>
<dbReference type="GO" id="GO:0009313">
    <property type="term" value="P:oligosaccharide catabolic process"/>
    <property type="evidence" value="ECO:0007669"/>
    <property type="project" value="TreeGrafter"/>
</dbReference>
<dbReference type="RefSeq" id="WP_322459613.1">
    <property type="nucleotide sequence ID" value="NZ_WNVC01001566.1"/>
</dbReference>
<dbReference type="EMBL" id="WNVC01001566">
    <property type="protein sequence ID" value="MDZ5001572.1"/>
    <property type="molecule type" value="Genomic_DNA"/>
</dbReference>
<dbReference type="Pfam" id="PF00128">
    <property type="entry name" value="Alpha-amylase"/>
    <property type="match status" value="1"/>
</dbReference>
<evidence type="ECO:0000313" key="3">
    <source>
        <dbReference type="Proteomes" id="UP001291306"/>
    </source>
</evidence>
<evidence type="ECO:0000259" key="1">
    <source>
        <dbReference type="Pfam" id="PF00128"/>
    </source>
</evidence>
<organism evidence="2 3">
    <name type="scientific">Clostridium perfringens</name>
    <dbReference type="NCBI Taxonomy" id="1502"/>
    <lineage>
        <taxon>Bacteria</taxon>
        <taxon>Bacillati</taxon>
        <taxon>Bacillota</taxon>
        <taxon>Clostridia</taxon>
        <taxon>Eubacteriales</taxon>
        <taxon>Clostridiaceae</taxon>
        <taxon>Clostridium</taxon>
    </lineage>
</organism>
<dbReference type="InterPro" id="IPR006047">
    <property type="entry name" value="GH13_cat_dom"/>
</dbReference>
<dbReference type="GO" id="GO:0004556">
    <property type="term" value="F:alpha-amylase activity"/>
    <property type="evidence" value="ECO:0007669"/>
    <property type="project" value="TreeGrafter"/>
</dbReference>